<dbReference type="GO" id="GO:0005737">
    <property type="term" value="C:cytoplasm"/>
    <property type="evidence" value="ECO:0007669"/>
    <property type="project" value="TreeGrafter"/>
</dbReference>
<dbReference type="InterPro" id="IPR011009">
    <property type="entry name" value="Kinase-like_dom_sf"/>
</dbReference>
<dbReference type="FunFam" id="1.10.510.10:FF:000465">
    <property type="entry name" value="Non-specific serine/threonine protein kinase"/>
    <property type="match status" value="1"/>
</dbReference>
<dbReference type="PANTHER" id="PTHR24345">
    <property type="entry name" value="SERINE/THREONINE-PROTEIN KINASE PLK"/>
    <property type="match status" value="1"/>
</dbReference>
<dbReference type="EC" id="2.7.11.21" evidence="3"/>
<evidence type="ECO:0000256" key="9">
    <source>
        <dbReference type="ARBA" id="ARBA00022777"/>
    </source>
</evidence>
<dbReference type="Pfam" id="PF00659">
    <property type="entry name" value="POLO_box"/>
    <property type="match status" value="2"/>
</dbReference>
<evidence type="ECO:0000256" key="8">
    <source>
        <dbReference type="ARBA" id="ARBA00022741"/>
    </source>
</evidence>
<dbReference type="PROSITE" id="PS00108">
    <property type="entry name" value="PROTEIN_KINASE_ST"/>
    <property type="match status" value="2"/>
</dbReference>
<evidence type="ECO:0000259" key="16">
    <source>
        <dbReference type="PROSITE" id="PS50078"/>
    </source>
</evidence>
<comment type="subcellular location">
    <subcellularLocation>
        <location evidence="2">Cytoplasm</location>
        <location evidence="2">Cytoskeleton</location>
        <location evidence="2">Microtubule organizing center</location>
        <location evidence="2">Centrosome</location>
    </subcellularLocation>
    <subcellularLocation>
        <location evidence="1">Nucleus</location>
    </subcellularLocation>
</comment>
<evidence type="ECO:0000256" key="13">
    <source>
        <dbReference type="ARBA" id="ARBA00047802"/>
    </source>
</evidence>
<dbReference type="InterPro" id="IPR000719">
    <property type="entry name" value="Prot_kinase_dom"/>
</dbReference>
<keyword evidence="4" id="KW-0963">Cytoplasm</keyword>
<dbReference type="FunFam" id="1.10.510.10:FF:000727">
    <property type="entry name" value="Serine/threonine-protein kinase PLK"/>
    <property type="match status" value="1"/>
</dbReference>
<dbReference type="FunFam" id="3.30.1120.30:FF:000001">
    <property type="entry name" value="Serine/threonine-protein kinase PLK"/>
    <property type="match status" value="1"/>
</dbReference>
<dbReference type="AlphaFoldDB" id="A0A2A4JH03"/>
<keyword evidence="11" id="KW-0206">Cytoskeleton</keyword>
<dbReference type="InterPro" id="IPR033695">
    <property type="entry name" value="POLO_box_2"/>
</dbReference>
<dbReference type="GO" id="GO:0004674">
    <property type="term" value="F:protein serine/threonine kinase activity"/>
    <property type="evidence" value="ECO:0007669"/>
    <property type="project" value="UniProtKB-KW"/>
</dbReference>
<dbReference type="SUPFAM" id="SSF56112">
    <property type="entry name" value="Protein kinase-like (PK-like)"/>
    <property type="match status" value="2"/>
</dbReference>
<evidence type="ECO:0000256" key="12">
    <source>
        <dbReference type="ARBA" id="ARBA00023242"/>
    </source>
</evidence>
<dbReference type="STRING" id="7102.A0A2A4JH03"/>
<evidence type="ECO:0000256" key="3">
    <source>
        <dbReference type="ARBA" id="ARBA00012424"/>
    </source>
</evidence>
<dbReference type="PROSITE" id="PS50078">
    <property type="entry name" value="POLO_BOX"/>
    <property type="match status" value="2"/>
</dbReference>
<keyword evidence="6" id="KW-0808">Transferase</keyword>
<dbReference type="GO" id="GO:0000922">
    <property type="term" value="C:spindle pole"/>
    <property type="evidence" value="ECO:0007669"/>
    <property type="project" value="TreeGrafter"/>
</dbReference>
<feature type="domain" description="POLO box" evidence="16">
    <location>
        <begin position="622"/>
        <end position="703"/>
    </location>
</feature>
<evidence type="ECO:0000256" key="6">
    <source>
        <dbReference type="ARBA" id="ARBA00022679"/>
    </source>
</evidence>
<comment type="catalytic activity">
    <reaction evidence="14">
        <text>L-seryl-[protein] + ATP = O-phospho-L-seryl-[protein] + ADP + H(+)</text>
        <dbReference type="Rhea" id="RHEA:17989"/>
        <dbReference type="Rhea" id="RHEA-COMP:9863"/>
        <dbReference type="Rhea" id="RHEA-COMP:11604"/>
        <dbReference type="ChEBI" id="CHEBI:15378"/>
        <dbReference type="ChEBI" id="CHEBI:29999"/>
        <dbReference type="ChEBI" id="CHEBI:30616"/>
        <dbReference type="ChEBI" id="CHEBI:83421"/>
        <dbReference type="ChEBI" id="CHEBI:456216"/>
        <dbReference type="EC" id="2.7.11.21"/>
    </reaction>
</comment>
<dbReference type="CDD" id="cd13117">
    <property type="entry name" value="POLO_box_2"/>
    <property type="match status" value="1"/>
</dbReference>
<proteinExistence type="predicted"/>
<dbReference type="PROSITE" id="PS50011">
    <property type="entry name" value="PROTEIN_KINASE_DOM"/>
    <property type="match status" value="1"/>
</dbReference>
<dbReference type="GO" id="GO:0005634">
    <property type="term" value="C:nucleus"/>
    <property type="evidence" value="ECO:0007669"/>
    <property type="project" value="UniProtKB-SubCell"/>
</dbReference>
<dbReference type="GO" id="GO:0005524">
    <property type="term" value="F:ATP binding"/>
    <property type="evidence" value="ECO:0007669"/>
    <property type="project" value="UniProtKB-KW"/>
</dbReference>
<dbReference type="InterPro" id="IPR000959">
    <property type="entry name" value="POLO_box_dom"/>
</dbReference>
<dbReference type="SMART" id="SM00220">
    <property type="entry name" value="S_TKc"/>
    <property type="match status" value="2"/>
</dbReference>
<keyword evidence="5" id="KW-0723">Serine/threonine-protein kinase</keyword>
<dbReference type="GO" id="GO:0007052">
    <property type="term" value="P:mitotic spindle organization"/>
    <property type="evidence" value="ECO:0007669"/>
    <property type="project" value="TreeGrafter"/>
</dbReference>
<gene>
    <name evidence="17" type="ORF">B5V51_2722</name>
</gene>
<dbReference type="PANTHER" id="PTHR24345:SF93">
    <property type="entry name" value="SERINE_THREONINE-PROTEIN KINASE PLK1"/>
    <property type="match status" value="1"/>
</dbReference>
<dbReference type="InterPro" id="IPR008271">
    <property type="entry name" value="Ser/Thr_kinase_AS"/>
</dbReference>
<dbReference type="InterPro" id="IPR036947">
    <property type="entry name" value="POLO_box_dom_sf"/>
</dbReference>
<keyword evidence="8" id="KW-0547">Nucleotide-binding</keyword>
<dbReference type="InterPro" id="IPR033701">
    <property type="entry name" value="POLO_box_1"/>
</dbReference>
<keyword evidence="7" id="KW-0677">Repeat</keyword>
<keyword evidence="10" id="KW-0067">ATP-binding</keyword>
<evidence type="ECO:0000313" key="17">
    <source>
        <dbReference type="EMBL" id="PCG70672.1"/>
    </source>
</evidence>
<keyword evidence="9" id="KW-0418">Kinase</keyword>
<evidence type="ECO:0000256" key="10">
    <source>
        <dbReference type="ARBA" id="ARBA00022840"/>
    </source>
</evidence>
<organism evidence="17">
    <name type="scientific">Heliothis virescens</name>
    <name type="common">Tobacco budworm moth</name>
    <dbReference type="NCBI Taxonomy" id="7102"/>
    <lineage>
        <taxon>Eukaryota</taxon>
        <taxon>Metazoa</taxon>
        <taxon>Ecdysozoa</taxon>
        <taxon>Arthropoda</taxon>
        <taxon>Hexapoda</taxon>
        <taxon>Insecta</taxon>
        <taxon>Pterygota</taxon>
        <taxon>Neoptera</taxon>
        <taxon>Endopterygota</taxon>
        <taxon>Lepidoptera</taxon>
        <taxon>Glossata</taxon>
        <taxon>Ditrysia</taxon>
        <taxon>Noctuoidea</taxon>
        <taxon>Noctuidae</taxon>
        <taxon>Heliothinae</taxon>
        <taxon>Heliothis</taxon>
    </lineage>
</organism>
<sequence length="707" mass="81913">MTSIKEDEKKEIPEIIHDPQTNCTYQRLRFFGKGGFAKCYEIQDIATNQVWAGKIVSKKLMVKSSQKEKMAQEISIHRSLQHKHVVGFHSFFEDSLNIYIILELCKRRSMMELHKRRKAITEPETRFYMHQILLGVQYLHNMRIIHRDLKLGNLFLDDDLHVKIGDFGLAARIEYDGERKQTLCGTPNYIAPEILTKKGHSFEVDIWSLGCIMYTLLVGKPPFETSTLKDTYKRIKQCEYRFFSFESMMELHKRRKAITEPETRFYMHQILLGVQYLHNMRIIHRDLKLGNLFLDDDLHVKIGDFGLAARIEYDGERKQTLCGTPNYIAPEILTKKGHSFEVDIWSLGCIMYTLLVGKPPFETSTLKDTYKRIKQCEYRIPSSLRKPAASMIVLQLQSNPARRPSVDRLLQHEFFSSGIMPAALPLSCLTTAPRTDQLEGVALHRRPLNEVNSNDHVAMSLDSPVKRETIAAEPRAVEPTSHRQNLLALRDQLAALLVSKLKCRPECLTDDMSDPAAQPLVWVGKWVDYSDKYGFGYQLCDESVGVMFNDTTKLIMLANGLNVHYINRQGQEQYMTMREYPQELDKKMKLLTYFRRYMTEHLMKAGASVPVRESDGLSRLPHLHQWFRTTLAVIMYLTNGTLQINFQDHTKIILCPLMQAVTYIDVEKNFRTFRFSTIEEHGCDKKLYTNLTYALEKLNSVLANKLC</sequence>
<dbReference type="Pfam" id="PF00069">
    <property type="entry name" value="Pkinase"/>
    <property type="match status" value="2"/>
</dbReference>
<protein>
    <recommendedName>
        <fullName evidence="3">polo kinase</fullName>
        <ecNumber evidence="3">2.7.11.21</ecNumber>
    </recommendedName>
</protein>
<dbReference type="CDD" id="cd13118">
    <property type="entry name" value="POLO_box_1"/>
    <property type="match status" value="1"/>
</dbReference>
<dbReference type="FunFam" id="3.30.200.20:FF:000284">
    <property type="entry name" value="Serine/threonine-protein kinase PLK"/>
    <property type="match status" value="1"/>
</dbReference>
<dbReference type="EMBL" id="NWSH01001620">
    <property type="protein sequence ID" value="PCG70672.1"/>
    <property type="molecule type" value="Genomic_DNA"/>
</dbReference>
<evidence type="ECO:0000259" key="15">
    <source>
        <dbReference type="PROSITE" id="PS50011"/>
    </source>
</evidence>
<comment type="caution">
    <text evidence="17">The sequence shown here is derived from an EMBL/GenBank/DDBJ whole genome shotgun (WGS) entry which is preliminary data.</text>
</comment>
<dbReference type="GO" id="GO:0000776">
    <property type="term" value="C:kinetochore"/>
    <property type="evidence" value="ECO:0007669"/>
    <property type="project" value="TreeGrafter"/>
</dbReference>
<evidence type="ECO:0000256" key="11">
    <source>
        <dbReference type="ARBA" id="ARBA00023212"/>
    </source>
</evidence>
<evidence type="ECO:0000256" key="4">
    <source>
        <dbReference type="ARBA" id="ARBA00022490"/>
    </source>
</evidence>
<reference evidence="17" key="1">
    <citation type="submission" date="2017-09" db="EMBL/GenBank/DDBJ databases">
        <title>Contemporary evolution of a Lepidopteran species, Heliothis virescens, in response to modern agricultural practices.</title>
        <authorList>
            <person name="Fritz M.L."/>
            <person name="Deyonke A.M."/>
            <person name="Papanicolaou A."/>
            <person name="Micinski S."/>
            <person name="Westbrook J."/>
            <person name="Gould F."/>
        </authorList>
    </citation>
    <scope>NUCLEOTIDE SEQUENCE [LARGE SCALE GENOMIC DNA]</scope>
    <source>
        <strain evidence="17">HvINT-</strain>
        <tissue evidence="17">Whole body</tissue>
    </source>
</reference>
<dbReference type="GO" id="GO:0005813">
    <property type="term" value="C:centrosome"/>
    <property type="evidence" value="ECO:0007669"/>
    <property type="project" value="UniProtKB-SubCell"/>
</dbReference>
<dbReference type="Gene3D" id="1.10.510.10">
    <property type="entry name" value="Transferase(Phosphotransferase) domain 1"/>
    <property type="match status" value="2"/>
</dbReference>
<dbReference type="CDD" id="cd14099">
    <property type="entry name" value="STKc_PLK"/>
    <property type="match status" value="1"/>
</dbReference>
<comment type="catalytic activity">
    <reaction evidence="13">
        <text>L-threonyl-[protein] + ATP = O-phospho-L-threonyl-[protein] + ADP + H(+)</text>
        <dbReference type="Rhea" id="RHEA:46608"/>
        <dbReference type="Rhea" id="RHEA-COMP:11060"/>
        <dbReference type="Rhea" id="RHEA-COMP:11605"/>
        <dbReference type="ChEBI" id="CHEBI:15378"/>
        <dbReference type="ChEBI" id="CHEBI:30013"/>
        <dbReference type="ChEBI" id="CHEBI:30616"/>
        <dbReference type="ChEBI" id="CHEBI:61977"/>
        <dbReference type="ChEBI" id="CHEBI:456216"/>
        <dbReference type="EC" id="2.7.11.21"/>
    </reaction>
</comment>
<dbReference type="Gene3D" id="3.30.200.20">
    <property type="entry name" value="Phosphorylase Kinase, domain 1"/>
    <property type="match status" value="1"/>
</dbReference>
<dbReference type="Gene3D" id="3.30.1120.30">
    <property type="entry name" value="POLO box domain"/>
    <property type="match status" value="2"/>
</dbReference>
<dbReference type="SUPFAM" id="SSF82615">
    <property type="entry name" value="Polo-box domain"/>
    <property type="match status" value="2"/>
</dbReference>
<keyword evidence="12" id="KW-0539">Nucleus</keyword>
<accession>A0A2A4JH03</accession>
<feature type="domain" description="POLO box" evidence="16">
    <location>
        <begin position="522"/>
        <end position="600"/>
    </location>
</feature>
<name>A0A2A4JH03_HELVI</name>
<feature type="domain" description="Protein kinase" evidence="15">
    <location>
        <begin position="25"/>
        <end position="415"/>
    </location>
</feature>
<evidence type="ECO:0000256" key="7">
    <source>
        <dbReference type="ARBA" id="ARBA00022737"/>
    </source>
</evidence>
<evidence type="ECO:0000256" key="5">
    <source>
        <dbReference type="ARBA" id="ARBA00022527"/>
    </source>
</evidence>
<evidence type="ECO:0000256" key="1">
    <source>
        <dbReference type="ARBA" id="ARBA00004123"/>
    </source>
</evidence>
<evidence type="ECO:0000256" key="14">
    <source>
        <dbReference type="ARBA" id="ARBA00048347"/>
    </source>
</evidence>
<evidence type="ECO:0000256" key="2">
    <source>
        <dbReference type="ARBA" id="ARBA00004300"/>
    </source>
</evidence>